<proteinExistence type="predicted"/>
<sequence>MVVPVEVPIHLRPSFILVVGVWYDKPKPNMNSFLKPLSEKLRALHTKGVKWEHPSTSELHESRVTVPLCVADAPARAKAQNILGHNGKYGCNTCEIKAMRSAWVPGKRRTLYYPYSHSPVLRTEARMTLQAMRALREGKTFKGVKGPSVLSIIPSLDISCSFVPEYMHSVLLGVVKQIVSLWCSSQEPWMVMNRIPFIDNILSSVKHPDFVHRTGRTLKMLKYWKASDFYYFLLFESVLILKDYLPDVYLQHYFLLVEGIFLLLKKSVSELEISIAESLLKLFVSKFLDLYGDRAMSYNVHQLCHLALCVRKYGPLYANNAFMFEDVNGLVASATHGTNEQCCC</sequence>
<accession>A0AAV7X9P1</accession>
<reference evidence="1" key="1">
    <citation type="submission" date="2022-12" db="EMBL/GenBank/DDBJ databases">
        <title>Chromosome-level genome assembly of the bean flower thrips Megalurothrips usitatus.</title>
        <authorList>
            <person name="Ma L."/>
            <person name="Liu Q."/>
            <person name="Li H."/>
            <person name="Cai W."/>
        </authorList>
    </citation>
    <scope>NUCLEOTIDE SEQUENCE</scope>
    <source>
        <strain evidence="1">Cailab_2022a</strain>
    </source>
</reference>
<name>A0AAV7X9P1_9NEOP</name>
<evidence type="ECO:0000313" key="2">
    <source>
        <dbReference type="Proteomes" id="UP001075354"/>
    </source>
</evidence>
<dbReference type="AlphaFoldDB" id="A0AAV7X9P1"/>
<dbReference type="PANTHER" id="PTHR46579">
    <property type="entry name" value="F5/8 TYPE C DOMAIN-CONTAINING PROTEIN-RELATED"/>
    <property type="match status" value="1"/>
</dbReference>
<dbReference type="PANTHER" id="PTHR46579:SF1">
    <property type="entry name" value="F5_8 TYPE C DOMAIN-CONTAINING PROTEIN"/>
    <property type="match status" value="1"/>
</dbReference>
<evidence type="ECO:0000313" key="1">
    <source>
        <dbReference type="EMBL" id="KAJ1520356.1"/>
    </source>
</evidence>
<dbReference type="EMBL" id="JAPTSV010000014">
    <property type="protein sequence ID" value="KAJ1520356.1"/>
    <property type="molecule type" value="Genomic_DNA"/>
</dbReference>
<gene>
    <name evidence="1" type="ORF">ONE63_003491</name>
</gene>
<dbReference type="Proteomes" id="UP001075354">
    <property type="component" value="Chromosome 14"/>
</dbReference>
<organism evidence="1 2">
    <name type="scientific">Megalurothrips usitatus</name>
    <name type="common">bean blossom thrips</name>
    <dbReference type="NCBI Taxonomy" id="439358"/>
    <lineage>
        <taxon>Eukaryota</taxon>
        <taxon>Metazoa</taxon>
        <taxon>Ecdysozoa</taxon>
        <taxon>Arthropoda</taxon>
        <taxon>Hexapoda</taxon>
        <taxon>Insecta</taxon>
        <taxon>Pterygota</taxon>
        <taxon>Neoptera</taxon>
        <taxon>Paraneoptera</taxon>
        <taxon>Thysanoptera</taxon>
        <taxon>Terebrantia</taxon>
        <taxon>Thripoidea</taxon>
        <taxon>Thripidae</taxon>
        <taxon>Megalurothrips</taxon>
    </lineage>
</organism>
<protein>
    <submittedName>
        <fullName evidence="1">Uncharacterized protein</fullName>
    </submittedName>
</protein>
<comment type="caution">
    <text evidence="1">The sequence shown here is derived from an EMBL/GenBank/DDBJ whole genome shotgun (WGS) entry which is preliminary data.</text>
</comment>
<keyword evidence="2" id="KW-1185">Reference proteome</keyword>